<name>A0A949JGU8_9ACTN</name>
<keyword evidence="1" id="KW-0812">Transmembrane</keyword>
<gene>
    <name evidence="3" type="ORF">JGS22_012170</name>
</gene>
<feature type="transmembrane region" description="Helical" evidence="1">
    <location>
        <begin position="156"/>
        <end position="179"/>
    </location>
</feature>
<dbReference type="EMBL" id="JAELVF020000001">
    <property type="protein sequence ID" value="MBU7598350.1"/>
    <property type="molecule type" value="Genomic_DNA"/>
</dbReference>
<dbReference type="RefSeq" id="WP_211041904.1">
    <property type="nucleotide sequence ID" value="NZ_JAELVF020000001.1"/>
</dbReference>
<feature type="transmembrane region" description="Helical" evidence="1">
    <location>
        <begin position="32"/>
        <end position="51"/>
    </location>
</feature>
<dbReference type="InterPro" id="IPR009597">
    <property type="entry name" value="DUF1206"/>
</dbReference>
<feature type="domain" description="DUF1206" evidence="2">
    <location>
        <begin position="30"/>
        <end position="97"/>
    </location>
</feature>
<evidence type="ECO:0000259" key="2">
    <source>
        <dbReference type="Pfam" id="PF06724"/>
    </source>
</evidence>
<keyword evidence="1" id="KW-1133">Transmembrane helix</keyword>
<reference evidence="3" key="1">
    <citation type="submission" date="2021-06" db="EMBL/GenBank/DDBJ databases">
        <title>Sequencing of actinobacteria type strains.</title>
        <authorList>
            <person name="Nguyen G.-S."/>
            <person name="Wentzel A."/>
        </authorList>
    </citation>
    <scope>NUCLEOTIDE SEQUENCE</scope>
    <source>
        <strain evidence="3">P38-E01</strain>
    </source>
</reference>
<feature type="transmembrane region" description="Helical" evidence="1">
    <location>
        <begin position="200"/>
        <end position="224"/>
    </location>
</feature>
<feature type="transmembrane region" description="Helical" evidence="1">
    <location>
        <begin position="111"/>
        <end position="132"/>
    </location>
</feature>
<feature type="domain" description="DUF1206" evidence="2">
    <location>
        <begin position="114"/>
        <end position="180"/>
    </location>
</feature>
<dbReference type="AlphaFoldDB" id="A0A949JGU8"/>
<comment type="caution">
    <text evidence="3">The sequence shown here is derived from an EMBL/GenBank/DDBJ whole genome shotgun (WGS) entry which is preliminary data.</text>
</comment>
<organism evidence="3 4">
    <name type="scientific">Streptomyces tardus</name>
    <dbReference type="NCBI Taxonomy" id="2780544"/>
    <lineage>
        <taxon>Bacteria</taxon>
        <taxon>Bacillati</taxon>
        <taxon>Actinomycetota</taxon>
        <taxon>Actinomycetes</taxon>
        <taxon>Kitasatosporales</taxon>
        <taxon>Streptomycetaceae</taxon>
        <taxon>Streptomyces</taxon>
    </lineage>
</organism>
<evidence type="ECO:0000313" key="3">
    <source>
        <dbReference type="EMBL" id="MBU7598350.1"/>
    </source>
</evidence>
<sequence>MGTATSTVDEGKATARRAANSDAMTAAARAGLSARGAIYLVIGLLSVQIAFGGSSEQADRGGALAQVADQPFGMALLWALAVGLVGMALWRLSEALFGAAGPDGHKAYKRALSAGRFVLYAFIAYSAVTYALGESGSGSSDEQSKDGTASALEMPFGQWIVGAVGAGFVIGGGVVAVKAGMRKYHAEMRRSRMSPWQRKLVDLLGVPGGIAQGLVLGATGVFAIKAALDFDPDEAKGMDDTLRAFTDTPVGPWLLVAVAVGLALFGAFSFAMARWGRV</sequence>
<proteinExistence type="predicted"/>
<feature type="transmembrane region" description="Helical" evidence="1">
    <location>
        <begin position="253"/>
        <end position="273"/>
    </location>
</feature>
<evidence type="ECO:0000256" key="1">
    <source>
        <dbReference type="SAM" id="Phobius"/>
    </source>
</evidence>
<feature type="transmembrane region" description="Helical" evidence="1">
    <location>
        <begin position="71"/>
        <end position="90"/>
    </location>
</feature>
<dbReference type="Pfam" id="PF06724">
    <property type="entry name" value="DUF1206"/>
    <property type="match status" value="3"/>
</dbReference>
<accession>A0A949JGU8</accession>
<dbReference type="Proteomes" id="UP000694501">
    <property type="component" value="Unassembled WGS sequence"/>
</dbReference>
<keyword evidence="4" id="KW-1185">Reference proteome</keyword>
<evidence type="ECO:0000313" key="4">
    <source>
        <dbReference type="Proteomes" id="UP000694501"/>
    </source>
</evidence>
<protein>
    <submittedName>
        <fullName evidence="3">DUF1206 domain-containing protein</fullName>
    </submittedName>
</protein>
<keyword evidence="1" id="KW-0472">Membrane</keyword>
<feature type="domain" description="DUF1206" evidence="2">
    <location>
        <begin position="208"/>
        <end position="276"/>
    </location>
</feature>